<dbReference type="Pfam" id="PF08238">
    <property type="entry name" value="Sel1"/>
    <property type="match status" value="10"/>
</dbReference>
<gene>
    <name evidence="4" type="primary">g10669</name>
    <name evidence="4" type="ORF">VP750_LOCUS9568</name>
</gene>
<evidence type="ECO:0000313" key="4">
    <source>
        <dbReference type="EMBL" id="CAL5227662.1"/>
    </source>
</evidence>
<feature type="compositionally biased region" description="Low complexity" evidence="2">
    <location>
        <begin position="725"/>
        <end position="744"/>
    </location>
</feature>
<feature type="region of interest" description="Disordered" evidence="2">
    <location>
        <begin position="719"/>
        <end position="795"/>
    </location>
</feature>
<comment type="caution">
    <text evidence="4">The sequence shown here is derived from an EMBL/GenBank/DDBJ whole genome shotgun (WGS) entry which is preliminary data.</text>
</comment>
<dbReference type="EMBL" id="CAXHTA020000017">
    <property type="protein sequence ID" value="CAL5227662.1"/>
    <property type="molecule type" value="Genomic_DNA"/>
</dbReference>
<protein>
    <submittedName>
        <fullName evidence="4">G10669 protein</fullName>
    </submittedName>
</protein>
<feature type="chain" id="PRO_5046885617" evidence="3">
    <location>
        <begin position="20"/>
        <end position="795"/>
    </location>
</feature>
<evidence type="ECO:0000256" key="3">
    <source>
        <dbReference type="SAM" id="SignalP"/>
    </source>
</evidence>
<dbReference type="PANTHER" id="PTHR11102:SF147">
    <property type="entry name" value="SEL1L ADAPTOR SUBUNIT OF ERAD E3 UBIQUITIN LIGASE"/>
    <property type="match status" value="1"/>
</dbReference>
<evidence type="ECO:0000256" key="1">
    <source>
        <dbReference type="ARBA" id="ARBA00038101"/>
    </source>
</evidence>
<dbReference type="SUPFAM" id="SSF81901">
    <property type="entry name" value="HCP-like"/>
    <property type="match status" value="3"/>
</dbReference>
<name>A0ABP1G778_9CHLO</name>
<dbReference type="SMART" id="SM00671">
    <property type="entry name" value="SEL1"/>
    <property type="match status" value="10"/>
</dbReference>
<keyword evidence="5" id="KW-1185">Reference proteome</keyword>
<keyword evidence="3" id="KW-0732">Signal</keyword>
<evidence type="ECO:0000313" key="5">
    <source>
        <dbReference type="Proteomes" id="UP001497392"/>
    </source>
</evidence>
<dbReference type="InterPro" id="IPR050767">
    <property type="entry name" value="Sel1_AlgK"/>
</dbReference>
<organism evidence="4 5">
    <name type="scientific">Coccomyxa viridis</name>
    <dbReference type="NCBI Taxonomy" id="1274662"/>
    <lineage>
        <taxon>Eukaryota</taxon>
        <taxon>Viridiplantae</taxon>
        <taxon>Chlorophyta</taxon>
        <taxon>core chlorophytes</taxon>
        <taxon>Trebouxiophyceae</taxon>
        <taxon>Trebouxiophyceae incertae sedis</taxon>
        <taxon>Coccomyxaceae</taxon>
        <taxon>Coccomyxa</taxon>
    </lineage>
</organism>
<feature type="compositionally biased region" description="Gly residues" evidence="2">
    <location>
        <begin position="745"/>
        <end position="754"/>
    </location>
</feature>
<comment type="similarity">
    <text evidence="1">Belongs to the sel-1 family.</text>
</comment>
<dbReference type="Gene3D" id="1.25.40.10">
    <property type="entry name" value="Tetratricopeptide repeat domain"/>
    <property type="match status" value="4"/>
</dbReference>
<dbReference type="InterPro" id="IPR011990">
    <property type="entry name" value="TPR-like_helical_dom_sf"/>
</dbReference>
<dbReference type="PANTHER" id="PTHR11102">
    <property type="entry name" value="SEL-1-LIKE PROTEIN"/>
    <property type="match status" value="1"/>
</dbReference>
<reference evidence="4 5" key="1">
    <citation type="submission" date="2024-06" db="EMBL/GenBank/DDBJ databases">
        <authorList>
            <person name="Kraege A."/>
            <person name="Thomma B."/>
        </authorList>
    </citation>
    <scope>NUCLEOTIDE SEQUENCE [LARGE SCALE GENOMIC DNA]</scope>
</reference>
<feature type="signal peptide" evidence="3">
    <location>
        <begin position="1"/>
        <end position="19"/>
    </location>
</feature>
<dbReference type="InterPro" id="IPR006597">
    <property type="entry name" value="Sel1-like"/>
</dbReference>
<evidence type="ECO:0000256" key="2">
    <source>
        <dbReference type="SAM" id="MobiDB-lite"/>
    </source>
</evidence>
<accession>A0ABP1G778</accession>
<dbReference type="Proteomes" id="UP001497392">
    <property type="component" value="Unassembled WGS sequence"/>
</dbReference>
<sequence length="795" mass="85089">MGGQCAACILLFLAVFVGAQDAGQDLAEQQYSRAVEIRSREDASNKQLRQAAAMLREAAGVRLDLSSVSPPANVTDLLHQQAQSSVLSRKYPGLEISDVGNMEALKELAIAYDLGEGVLFNPAVGFELLRTAAERGDAEAQAYLGVRLAMGIYPPLPGVRESIPLFELGEEMWPEALVHYFFAASSNDSFARMALGYRHMQGLGVPRSCQTAVLYYQPVAEEVVELAQTPDSLPFVELLRLSAHAQWKGQPTREQQQLHYQWFADLGSTEAKRALGQMLTQGAHRDPVSALRYFRQAADAGDAPAMAHLGHMYANGVGVEASNTTALEWFKRGAEKSHPSALYGLGYAYLGGYGVPKDAKKAFKYFTAAGESMHVDSWFHLGVMHLNGLGVKKNLQQALNYFASAAKYGHVLAQYNLAMLHLQNSGTEKNGCMAALGLLKKVAERGPLGGVLQDALEWYRMGDYEEAAVAYIRAAELGMEIGQSNAAWMLSRGYGAQGPAAATLAMKLHQRAAGQGNVDALLQLGDSHWYGRGVNRSWSTAAQLYQAASKFGNAQALFNLGLMHEYGAGLPQDLHLAKRYYDKSMDAQKDAHIPVRLALASLALHAWWDLVKPHLPAALSWLKSHLYTLAEPAPGSAGFATGLVHKQDRMGLGLGWLEQAVDAATGSWSSSEPGLSSTTENVILLALFGLLSLVLWRRRTLRTAQQRAPHVVRVVRAGPFRPAGAGPREQQAAEPAPAAAAAAGSGSGTAGGDGIAAVGQDGLNGQPQEGGAAGGSEQPGQERQQGAEAAQEPGT</sequence>
<feature type="compositionally biased region" description="Low complexity" evidence="2">
    <location>
        <begin position="778"/>
        <end position="795"/>
    </location>
</feature>
<proteinExistence type="inferred from homology"/>